<gene>
    <name evidence="7" type="ORF">FYK55_02110</name>
</gene>
<name>A0A5M6DI32_9BACT</name>
<comment type="subcellular location">
    <subcellularLocation>
        <location evidence="1">Membrane</location>
        <topology evidence="1">Multi-pass membrane protein</topology>
    </subcellularLocation>
</comment>
<evidence type="ECO:0000256" key="5">
    <source>
        <dbReference type="SAM" id="Phobius"/>
    </source>
</evidence>
<evidence type="ECO:0000256" key="3">
    <source>
        <dbReference type="ARBA" id="ARBA00022989"/>
    </source>
</evidence>
<keyword evidence="2 5" id="KW-0812">Transmembrane</keyword>
<evidence type="ECO:0000256" key="1">
    <source>
        <dbReference type="ARBA" id="ARBA00004141"/>
    </source>
</evidence>
<dbReference type="EMBL" id="VWOX01000001">
    <property type="protein sequence ID" value="KAA5547218.1"/>
    <property type="molecule type" value="Genomic_DNA"/>
</dbReference>
<keyword evidence="8" id="KW-1185">Reference proteome</keyword>
<dbReference type="Pfam" id="PF07291">
    <property type="entry name" value="MauE"/>
    <property type="match status" value="1"/>
</dbReference>
<comment type="caution">
    <text evidence="7">The sequence shown here is derived from an EMBL/GenBank/DDBJ whole genome shotgun (WGS) entry which is preliminary data.</text>
</comment>
<organism evidence="7 8">
    <name type="scientific">Roseiconus nitratireducens</name>
    <dbReference type="NCBI Taxonomy" id="2605748"/>
    <lineage>
        <taxon>Bacteria</taxon>
        <taxon>Pseudomonadati</taxon>
        <taxon>Planctomycetota</taxon>
        <taxon>Planctomycetia</taxon>
        <taxon>Pirellulales</taxon>
        <taxon>Pirellulaceae</taxon>
        <taxon>Roseiconus</taxon>
    </lineage>
</organism>
<evidence type="ECO:0000256" key="2">
    <source>
        <dbReference type="ARBA" id="ARBA00022692"/>
    </source>
</evidence>
<feature type="transmembrane region" description="Helical" evidence="5">
    <location>
        <begin position="144"/>
        <end position="165"/>
    </location>
</feature>
<feature type="transmembrane region" description="Helical" evidence="5">
    <location>
        <begin position="117"/>
        <end position="137"/>
    </location>
</feature>
<evidence type="ECO:0000313" key="8">
    <source>
        <dbReference type="Proteomes" id="UP000324479"/>
    </source>
</evidence>
<accession>A0A5M6DI32</accession>
<evidence type="ECO:0000259" key="6">
    <source>
        <dbReference type="Pfam" id="PF07291"/>
    </source>
</evidence>
<dbReference type="GO" id="GO:0030416">
    <property type="term" value="P:methylamine metabolic process"/>
    <property type="evidence" value="ECO:0007669"/>
    <property type="project" value="InterPro"/>
</dbReference>
<dbReference type="GO" id="GO:0016020">
    <property type="term" value="C:membrane"/>
    <property type="evidence" value="ECO:0007669"/>
    <property type="project" value="UniProtKB-SubCell"/>
</dbReference>
<reference evidence="7 8" key="1">
    <citation type="submission" date="2019-08" db="EMBL/GenBank/DDBJ databases">
        <authorList>
            <person name="Dhanesh K."/>
            <person name="Kumar G."/>
            <person name="Sasikala C."/>
            <person name="Venkata Ramana C."/>
        </authorList>
    </citation>
    <scope>NUCLEOTIDE SEQUENCE [LARGE SCALE GENOMIC DNA]</scope>
    <source>
        <strain evidence="7 8">JC645</strain>
    </source>
</reference>
<evidence type="ECO:0000313" key="7">
    <source>
        <dbReference type="EMBL" id="KAA5547218.1"/>
    </source>
</evidence>
<dbReference type="InterPro" id="IPR009908">
    <property type="entry name" value="Methylamine_util_MauE"/>
</dbReference>
<dbReference type="RefSeq" id="WP_150074351.1">
    <property type="nucleotide sequence ID" value="NZ_VWOX01000001.1"/>
</dbReference>
<feature type="domain" description="Methylamine utilisation protein MauE" evidence="6">
    <location>
        <begin position="76"/>
        <end position="160"/>
    </location>
</feature>
<evidence type="ECO:0000256" key="4">
    <source>
        <dbReference type="ARBA" id="ARBA00023136"/>
    </source>
</evidence>
<protein>
    <recommendedName>
        <fullName evidence="6">Methylamine utilisation protein MauE domain-containing protein</fullName>
    </recommendedName>
</protein>
<dbReference type="Proteomes" id="UP000324479">
    <property type="component" value="Unassembled WGS sequence"/>
</dbReference>
<sequence length="351" mass="39657">MLRGFDAAAVLGLLIALLAATTWPRSRLAWAATAIGLITAIAMDQQRLQPWAYQSLLYAMLFATRPWRSARPWVMAIAVSVYFYSSAGKIDFQFVHTVGKDMVQAFARPLGGLDDPLATRLAFLLPAGEMVIALLLTLPPTRRLGGGLAIAMHVALIGLLGPWMLGHSFGVLTWNTVLAGQAWILFVRRQGSGDLEPKHTSAWARWPVNAGVCLALIAPLTERRGYWDHWPSWALYSPHNSRIDFEVHRSALQRLPAAWQTYVRDDEDGDGWQRFDLESLSLDQRWVPVYPQARYQLQLGLRIADRYKLQDAIRATIKGVSDRWSGHRQQSFALGRDELWRQNREYWIGSP</sequence>
<dbReference type="AlphaFoldDB" id="A0A5M6DI32"/>
<proteinExistence type="predicted"/>
<keyword evidence="4 5" id="KW-0472">Membrane</keyword>
<keyword evidence="3 5" id="KW-1133">Transmembrane helix</keyword>